<evidence type="ECO:0000256" key="1">
    <source>
        <dbReference type="ARBA" id="ARBA00004123"/>
    </source>
</evidence>
<dbReference type="Proteomes" id="UP000285301">
    <property type="component" value="Unassembled WGS sequence"/>
</dbReference>
<dbReference type="Gene3D" id="1.10.10.10">
    <property type="entry name" value="Winged helix-like DNA-binding domain superfamily/Winged helix DNA-binding domain"/>
    <property type="match status" value="1"/>
</dbReference>
<protein>
    <submittedName>
        <fullName evidence="8">Homologous-pairing protein 2-like protein</fullName>
    </submittedName>
</protein>
<evidence type="ECO:0000256" key="3">
    <source>
        <dbReference type="ARBA" id="ARBA00023172"/>
    </source>
</evidence>
<dbReference type="GO" id="GO:0000709">
    <property type="term" value="P:meiotic joint molecule formation"/>
    <property type="evidence" value="ECO:0007669"/>
    <property type="project" value="TreeGrafter"/>
</dbReference>
<accession>A0A443QRC2</accession>
<evidence type="ECO:0000313" key="10">
    <source>
        <dbReference type="EMBL" id="RWS05840.1"/>
    </source>
</evidence>
<dbReference type="GO" id="GO:0003690">
    <property type="term" value="F:double-stranded DNA binding"/>
    <property type="evidence" value="ECO:0007669"/>
    <property type="project" value="TreeGrafter"/>
</dbReference>
<keyword evidence="3" id="KW-0233">DNA recombination</keyword>
<dbReference type="InterPro" id="IPR010776">
    <property type="entry name" value="Hop2_WH_dom"/>
</dbReference>
<evidence type="ECO:0000313" key="8">
    <source>
        <dbReference type="EMBL" id="RWS05562.1"/>
    </source>
</evidence>
<dbReference type="EMBL" id="NCKU01004690">
    <property type="protein sequence ID" value="RWS05577.1"/>
    <property type="molecule type" value="Genomic_DNA"/>
</dbReference>
<dbReference type="GO" id="GO:0010774">
    <property type="term" value="P:meiotic strand invasion involved in reciprocal meiotic recombination"/>
    <property type="evidence" value="ECO:0007669"/>
    <property type="project" value="TreeGrafter"/>
</dbReference>
<dbReference type="STRING" id="1965070.A0A443QRC2"/>
<keyword evidence="5" id="KW-0469">Meiosis</keyword>
<feature type="domain" description="Homologous-pairing protein 2 winged helix" evidence="7">
    <location>
        <begin position="7"/>
        <end position="68"/>
    </location>
</feature>
<evidence type="ECO:0000313" key="9">
    <source>
        <dbReference type="EMBL" id="RWS05577.1"/>
    </source>
</evidence>
<keyword evidence="6" id="KW-0175">Coiled coil</keyword>
<dbReference type="PANTHER" id="PTHR15938:SF0">
    <property type="entry name" value="HOMOLOGOUS-PAIRING PROTEIN 2 HOMOLOG"/>
    <property type="match status" value="1"/>
</dbReference>
<evidence type="ECO:0000256" key="6">
    <source>
        <dbReference type="SAM" id="Coils"/>
    </source>
</evidence>
<organism evidence="8 11">
    <name type="scientific">Dinothrombium tinctorium</name>
    <dbReference type="NCBI Taxonomy" id="1965070"/>
    <lineage>
        <taxon>Eukaryota</taxon>
        <taxon>Metazoa</taxon>
        <taxon>Ecdysozoa</taxon>
        <taxon>Arthropoda</taxon>
        <taxon>Chelicerata</taxon>
        <taxon>Arachnida</taxon>
        <taxon>Acari</taxon>
        <taxon>Acariformes</taxon>
        <taxon>Trombidiformes</taxon>
        <taxon>Prostigmata</taxon>
        <taxon>Anystina</taxon>
        <taxon>Parasitengona</taxon>
        <taxon>Trombidioidea</taxon>
        <taxon>Trombidiidae</taxon>
        <taxon>Dinothrombium</taxon>
    </lineage>
</organism>
<name>A0A443QRC2_9ACAR</name>
<keyword evidence="11" id="KW-1185">Reference proteome</keyword>
<dbReference type="PANTHER" id="PTHR15938">
    <property type="entry name" value="TBP-1 INTERACTING PROTEIN"/>
    <property type="match status" value="1"/>
</dbReference>
<evidence type="ECO:0000256" key="4">
    <source>
        <dbReference type="ARBA" id="ARBA00023242"/>
    </source>
</evidence>
<evidence type="ECO:0000313" key="11">
    <source>
        <dbReference type="Proteomes" id="UP000285301"/>
    </source>
</evidence>
<dbReference type="SUPFAM" id="SSF46785">
    <property type="entry name" value="Winged helix' DNA-binding domain"/>
    <property type="match status" value="1"/>
</dbReference>
<dbReference type="AlphaFoldDB" id="A0A443QRC2"/>
<sequence>MSKGKENANGAILKYLSSSNRPYSVTDVVNNLHKEYGKAAVTKAMEALCEEGKVCEKVNGKQKIYFVNQQIIDSVSDEKLREMDEQIVELSDKLKRCEEQLKAKQAELDSLSNELTTKQLKEQCETNEKTIVDITAKLEKFKSKDLSASRKEYEKVRQQLEKQKSVWKGRKRLAENVIDQFLEECQQSKKALLEEIGIEED</sequence>
<evidence type="ECO:0000256" key="2">
    <source>
        <dbReference type="ARBA" id="ARBA00007922"/>
    </source>
</evidence>
<feature type="coiled-coil region" evidence="6">
    <location>
        <begin position="80"/>
        <end position="170"/>
    </location>
</feature>
<dbReference type="InterPro" id="IPR036388">
    <property type="entry name" value="WH-like_DNA-bd_sf"/>
</dbReference>
<dbReference type="EMBL" id="NCKU01004518">
    <property type="protein sequence ID" value="RWS05840.1"/>
    <property type="molecule type" value="Genomic_DNA"/>
</dbReference>
<gene>
    <name evidence="9" type="ORF">B4U79_03860</name>
    <name evidence="8" type="ORF">B4U79_10159</name>
    <name evidence="10" type="ORF">B4U79_12944</name>
</gene>
<dbReference type="GO" id="GO:0120231">
    <property type="term" value="C:DNA recombinase auxiliary factor complex"/>
    <property type="evidence" value="ECO:0007669"/>
    <property type="project" value="TreeGrafter"/>
</dbReference>
<dbReference type="EMBL" id="NCKU01004699">
    <property type="protein sequence ID" value="RWS05562.1"/>
    <property type="molecule type" value="Genomic_DNA"/>
</dbReference>
<dbReference type="Pfam" id="PF07106">
    <property type="entry name" value="WHD_TBPIP"/>
    <property type="match status" value="1"/>
</dbReference>
<reference evidence="8" key="2">
    <citation type="submission" date="2018-11" db="EMBL/GenBank/DDBJ databases">
        <title>Trombidioid mite genomics.</title>
        <authorList>
            <person name="Dong X."/>
        </authorList>
    </citation>
    <scope>NUCLEOTIDE SEQUENCE</scope>
    <source>
        <strain evidence="8">UoL-WK</strain>
    </source>
</reference>
<dbReference type="GO" id="GO:0000794">
    <property type="term" value="C:condensed nuclear chromosome"/>
    <property type="evidence" value="ECO:0007669"/>
    <property type="project" value="TreeGrafter"/>
</dbReference>
<dbReference type="GO" id="GO:0007129">
    <property type="term" value="P:homologous chromosome pairing at meiosis"/>
    <property type="evidence" value="ECO:0007669"/>
    <property type="project" value="TreeGrafter"/>
</dbReference>
<dbReference type="OrthoDB" id="272266at2759"/>
<proteinExistence type="inferred from homology"/>
<keyword evidence="4" id="KW-0539">Nucleus</keyword>
<comment type="caution">
    <text evidence="8">The sequence shown here is derived from an EMBL/GenBank/DDBJ whole genome shotgun (WGS) entry which is preliminary data.</text>
</comment>
<comment type="similarity">
    <text evidence="2">Belongs to the HOP2 family.</text>
</comment>
<evidence type="ECO:0000256" key="5">
    <source>
        <dbReference type="ARBA" id="ARBA00023254"/>
    </source>
</evidence>
<dbReference type="GO" id="GO:0120230">
    <property type="term" value="F:recombinase activator activity"/>
    <property type="evidence" value="ECO:0007669"/>
    <property type="project" value="TreeGrafter"/>
</dbReference>
<comment type="subcellular location">
    <subcellularLocation>
        <location evidence="1">Nucleus</location>
    </subcellularLocation>
</comment>
<evidence type="ECO:0000259" key="7">
    <source>
        <dbReference type="Pfam" id="PF07106"/>
    </source>
</evidence>
<dbReference type="InterPro" id="IPR036390">
    <property type="entry name" value="WH_DNA-bd_sf"/>
</dbReference>
<reference evidence="8 11" key="1">
    <citation type="journal article" date="2018" name="Gigascience">
        <title>Genomes of trombidid mites reveal novel predicted allergens and laterally-transferred genes associated with secondary metabolism.</title>
        <authorList>
            <person name="Dong X."/>
            <person name="Chaisiri K."/>
            <person name="Xia D."/>
            <person name="Armstrong S.D."/>
            <person name="Fang Y."/>
            <person name="Donnelly M.J."/>
            <person name="Kadowaki T."/>
            <person name="McGarry J.W."/>
            <person name="Darby A.C."/>
            <person name="Makepeace B.L."/>
        </authorList>
    </citation>
    <scope>NUCLEOTIDE SEQUENCE [LARGE SCALE GENOMIC DNA]</scope>
    <source>
        <strain evidence="8">UoL-WK</strain>
    </source>
</reference>